<comment type="caution">
    <text evidence="1">The sequence shown here is derived from an EMBL/GenBank/DDBJ whole genome shotgun (WGS) entry which is preliminary data.</text>
</comment>
<name>A0AAV4LTW6_BABCB</name>
<dbReference type="GO" id="GO:0032259">
    <property type="term" value="P:methylation"/>
    <property type="evidence" value="ECO:0007669"/>
    <property type="project" value="UniProtKB-KW"/>
</dbReference>
<organism evidence="1 2">
    <name type="scientific">Babesia caballi</name>
    <dbReference type="NCBI Taxonomy" id="5871"/>
    <lineage>
        <taxon>Eukaryota</taxon>
        <taxon>Sar</taxon>
        <taxon>Alveolata</taxon>
        <taxon>Apicomplexa</taxon>
        <taxon>Aconoidasida</taxon>
        <taxon>Piroplasmida</taxon>
        <taxon>Babesiidae</taxon>
        <taxon>Babesia</taxon>
    </lineage>
</organism>
<dbReference type="GeneID" id="94194553"/>
<dbReference type="GO" id="GO:0008168">
    <property type="term" value="F:methyltransferase activity"/>
    <property type="evidence" value="ECO:0007669"/>
    <property type="project" value="UniProtKB-KW"/>
</dbReference>
<keyword evidence="1" id="KW-0808">Transferase</keyword>
<reference evidence="1 2" key="1">
    <citation type="submission" date="2021-06" db="EMBL/GenBank/DDBJ databases">
        <title>Genome sequence of Babesia caballi.</title>
        <authorList>
            <person name="Yamagishi J."/>
            <person name="Kidaka T."/>
            <person name="Ochi A."/>
        </authorList>
    </citation>
    <scope>NUCLEOTIDE SEQUENCE [LARGE SCALE GENOMIC DNA]</scope>
    <source>
        <strain evidence="1">USDA-D6B2</strain>
    </source>
</reference>
<protein>
    <submittedName>
        <fullName evidence="1">SAM-dependent methyltransferase</fullName>
    </submittedName>
</protein>
<evidence type="ECO:0000313" key="1">
    <source>
        <dbReference type="EMBL" id="GIX63072.1"/>
    </source>
</evidence>
<accession>A0AAV4LTW6</accession>
<dbReference type="EMBL" id="BPLF01000002">
    <property type="protein sequence ID" value="GIX63072.1"/>
    <property type="molecule type" value="Genomic_DNA"/>
</dbReference>
<keyword evidence="2" id="KW-1185">Reference proteome</keyword>
<sequence>MVNVTLITHLGNGQQTGRDALDVGSAAKHVPKRLVHRLVVEAVEGHHVLHAEIHRREGVALAAQTIQKVTQELALRLLLEQVDALRPRADDAAAPEYEQLRRLRVGRGQGGLHGVEQREVVLARVGACDAGEGDCVDLQVGVKGEEVGAAIGAEDAAHDPLQYGSSSQLHGADEGVGWSVRGRVHGHGLLAPLRDRLRRLGHEPAPQEFQQRHQPAPRQDALPEEECGLAGHVVGDAADGEGAHHRHVLGAGRGHLGVCPHVGEGRKYGEVLATSLPGGPRPAAVAVHGGELGHVPLVVEHGRLERAAQDVHALRYDRLAAARGEVVEHGVEHQGDVHKGEHHGFLVEHLGNAAQQTPAVLGNHRTLARSRQHQG</sequence>
<evidence type="ECO:0000313" key="2">
    <source>
        <dbReference type="Proteomes" id="UP001497744"/>
    </source>
</evidence>
<dbReference type="RefSeq" id="XP_067715141.1">
    <property type="nucleotide sequence ID" value="XM_067859040.1"/>
</dbReference>
<proteinExistence type="predicted"/>
<dbReference type="Proteomes" id="UP001497744">
    <property type="component" value="Unassembled WGS sequence"/>
</dbReference>
<dbReference type="AlphaFoldDB" id="A0AAV4LTW6"/>
<keyword evidence="1" id="KW-0489">Methyltransferase</keyword>
<gene>
    <name evidence="1" type="ORF">BcabD6B2_25070</name>
</gene>